<evidence type="ECO:0000259" key="7">
    <source>
        <dbReference type="PROSITE" id="PS50931"/>
    </source>
</evidence>
<comment type="function">
    <text evidence="6">Required for the induction the katG gene for catalase. Involved in the response to hydrogen peroxide.</text>
</comment>
<dbReference type="Proteomes" id="UP000070612">
    <property type="component" value="Unassembled WGS sequence"/>
</dbReference>
<dbReference type="SUPFAM" id="SSF53850">
    <property type="entry name" value="Periplasmic binding protein-like II"/>
    <property type="match status" value="1"/>
</dbReference>
<dbReference type="FunFam" id="1.10.10.10:FF:000001">
    <property type="entry name" value="LysR family transcriptional regulator"/>
    <property type="match status" value="1"/>
</dbReference>
<keyword evidence="2" id="KW-0805">Transcription regulation</keyword>
<comment type="caution">
    <text evidence="8">The sequence shown here is derived from an EMBL/GenBank/DDBJ whole genome shotgun (WGS) entry which is preliminary data.</text>
</comment>
<dbReference type="STRING" id="59750.AWC31_17475"/>
<dbReference type="PANTHER" id="PTHR30126:SF40">
    <property type="entry name" value="HTH-TYPE TRANSCRIPTIONAL REGULATOR GLTR"/>
    <property type="match status" value="1"/>
</dbReference>
<feature type="domain" description="HTH lysR-type" evidence="7">
    <location>
        <begin position="1"/>
        <end position="58"/>
    </location>
</feature>
<evidence type="ECO:0000256" key="3">
    <source>
        <dbReference type="ARBA" id="ARBA00023125"/>
    </source>
</evidence>
<dbReference type="PROSITE" id="PS50931">
    <property type="entry name" value="HTH_LYSR"/>
    <property type="match status" value="1"/>
</dbReference>
<reference evidence="8 9" key="1">
    <citation type="submission" date="2015-07" db="EMBL/GenBank/DDBJ databases">
        <title>A draft genome sequence of Mycobacterium wolinskyi.</title>
        <authorList>
            <person name="de Man T.J."/>
            <person name="Perry K.A."/>
            <person name="Coulliette A.D."/>
            <person name="Jensen B."/>
            <person name="Toney N.C."/>
            <person name="Limbago B.M."/>
            <person name="Noble-Wang J."/>
        </authorList>
    </citation>
    <scope>NUCLEOTIDE SEQUENCE [LARGE SCALE GENOMIC DNA]</scope>
    <source>
        <strain evidence="8 9">CDC_01</strain>
    </source>
</reference>
<comment type="similarity">
    <text evidence="1">Belongs to the LysR transcriptional regulatory family.</text>
</comment>
<organism evidence="8 9">
    <name type="scientific">Mycolicibacterium wolinskyi</name>
    <dbReference type="NCBI Taxonomy" id="59750"/>
    <lineage>
        <taxon>Bacteria</taxon>
        <taxon>Bacillati</taxon>
        <taxon>Actinomycetota</taxon>
        <taxon>Actinomycetes</taxon>
        <taxon>Mycobacteriales</taxon>
        <taxon>Mycobacteriaceae</taxon>
        <taxon>Mycolicibacterium</taxon>
    </lineage>
</organism>
<proteinExistence type="inferred from homology"/>
<evidence type="ECO:0000256" key="6">
    <source>
        <dbReference type="ARBA" id="ARBA00056658"/>
    </source>
</evidence>
<evidence type="ECO:0000313" key="9">
    <source>
        <dbReference type="Proteomes" id="UP000070612"/>
    </source>
</evidence>
<dbReference type="InterPro" id="IPR005119">
    <property type="entry name" value="LysR_subst-bd"/>
</dbReference>
<dbReference type="PATRIC" id="fig|59750.3.peg.4648"/>
<dbReference type="RefSeq" id="WP_067845685.1">
    <property type="nucleotide sequence ID" value="NZ_LGTW01000003.1"/>
</dbReference>
<dbReference type="SUPFAM" id="SSF46785">
    <property type="entry name" value="Winged helix' DNA-binding domain"/>
    <property type="match status" value="1"/>
</dbReference>
<accession>A0A132PSB1</accession>
<dbReference type="InterPro" id="IPR036390">
    <property type="entry name" value="WH_DNA-bd_sf"/>
</dbReference>
<dbReference type="PANTHER" id="PTHR30126">
    <property type="entry name" value="HTH-TYPE TRANSCRIPTIONAL REGULATOR"/>
    <property type="match status" value="1"/>
</dbReference>
<evidence type="ECO:0000256" key="5">
    <source>
        <dbReference type="ARBA" id="ARBA00040885"/>
    </source>
</evidence>
<gene>
    <name evidence="8" type="ORF">AFM11_07240</name>
</gene>
<evidence type="ECO:0000256" key="2">
    <source>
        <dbReference type="ARBA" id="ARBA00023015"/>
    </source>
</evidence>
<dbReference type="InterPro" id="IPR036388">
    <property type="entry name" value="WH-like_DNA-bd_sf"/>
</dbReference>
<dbReference type="EMBL" id="LGTW01000003">
    <property type="protein sequence ID" value="KWX25200.1"/>
    <property type="molecule type" value="Genomic_DNA"/>
</dbReference>
<dbReference type="PRINTS" id="PR00039">
    <property type="entry name" value="HTHLYSR"/>
</dbReference>
<dbReference type="GO" id="GO:0003700">
    <property type="term" value="F:DNA-binding transcription factor activity"/>
    <property type="evidence" value="ECO:0007669"/>
    <property type="project" value="InterPro"/>
</dbReference>
<dbReference type="Pfam" id="PF03466">
    <property type="entry name" value="LysR_substrate"/>
    <property type="match status" value="1"/>
</dbReference>
<dbReference type="Pfam" id="PF00126">
    <property type="entry name" value="HTH_1"/>
    <property type="match status" value="1"/>
</dbReference>
<dbReference type="Gene3D" id="1.10.10.10">
    <property type="entry name" value="Winged helix-like DNA-binding domain superfamily/Winged helix DNA-binding domain"/>
    <property type="match status" value="1"/>
</dbReference>
<protein>
    <recommendedName>
        <fullName evidence="5">Probable hydrogen peroxide-inducible genes activator</fullName>
    </recommendedName>
</protein>
<keyword evidence="9" id="KW-1185">Reference proteome</keyword>
<keyword evidence="4" id="KW-0804">Transcription</keyword>
<name>A0A132PSB1_9MYCO</name>
<dbReference type="AlphaFoldDB" id="A0A132PSB1"/>
<dbReference type="InterPro" id="IPR000847">
    <property type="entry name" value="LysR_HTH_N"/>
</dbReference>
<dbReference type="Gene3D" id="3.40.190.290">
    <property type="match status" value="1"/>
</dbReference>
<evidence type="ECO:0000313" key="8">
    <source>
        <dbReference type="EMBL" id="KWX25200.1"/>
    </source>
</evidence>
<evidence type="ECO:0000256" key="4">
    <source>
        <dbReference type="ARBA" id="ARBA00023163"/>
    </source>
</evidence>
<evidence type="ECO:0000256" key="1">
    <source>
        <dbReference type="ARBA" id="ARBA00009437"/>
    </source>
</evidence>
<sequence length="309" mass="33242">MDVADLNFFLAVARTGGVSRAATELLTVQSNVSSRIRALEDELGVALFRRHARGMTLTASGQLLVPYAERITQLMRELTQVVRDEGDPSGRVSIGSMESTAGLRLPKVLSSFSADCPKVDLTLSIDTTDALIGQVLDQRLDGAFVCGPVRDPELAAEPVFLEQLVVVGDASVVDLDGALMRRCPPRILVLKAGCAYRGRLEKLYEDRDLPAPSILELSNLDGILGCVAAGMGTTLLPLAVVTASPLASTLTVHHPPPEIARAQTVFVRRRDAVETPAIARFLACAREATSRELLQAVDRHTVEPDRLIS</sequence>
<keyword evidence="3" id="KW-0238">DNA-binding</keyword>
<dbReference type="GO" id="GO:0000976">
    <property type="term" value="F:transcription cis-regulatory region binding"/>
    <property type="evidence" value="ECO:0007669"/>
    <property type="project" value="TreeGrafter"/>
</dbReference>